<gene>
    <name evidence="3" type="ORF">PSQ19_07005</name>
</gene>
<evidence type="ECO:0000313" key="3">
    <source>
        <dbReference type="EMBL" id="WDR03786.1"/>
    </source>
</evidence>
<evidence type="ECO:0000313" key="4">
    <source>
        <dbReference type="Proteomes" id="UP001220530"/>
    </source>
</evidence>
<evidence type="ECO:0000256" key="2">
    <source>
        <dbReference type="SAM" id="Phobius"/>
    </source>
</evidence>
<keyword evidence="4" id="KW-1185">Reference proteome</keyword>
<accession>A0ABY7YR33</accession>
<feature type="region of interest" description="Disordered" evidence="1">
    <location>
        <begin position="31"/>
        <end position="50"/>
    </location>
</feature>
<dbReference type="Gene3D" id="1.20.120.20">
    <property type="entry name" value="Apolipoprotein"/>
    <property type="match status" value="1"/>
</dbReference>
<sequence length="527" mass="55739">MAKNPTQSANDPAALAFSAVEDALKDSVFTAAPADAEPAKSDSSRSERSRAADKIAAQAGSVANDDRFPAARALYTLNGTSSARPTWIALALSVAWLAVTGIAAYMRFGAVDLASFVGTLEFIGLLAIMILPVLGFFSIATLFRRAQDLRNAASSITQAAIRLAEPEVAAADKVASVGQAVRREVNALGDGLERALSRAGELEVMIHNEVTALERTYSDNESRMRSLISELASQRESVLTNTDRVREAITESHTGLVFDLDMISQRIAGSIVDSGGNLTKALETAGNTLGTAFGDRSESFIALVDNRTGDFLGALDNSAARLSSSFEDHTSALSRDFEARQNEIASTIDSRMATLTDALDSRAATISGTLEDRTNALTGIFEERTNSLSGMLADRSGALASALEQRTDALSSAFEERTGALSNLLTDGGSALLDQLRERGHEVAGALDMIGTQVNNDISSRSREAETMLTALTRQLDESVAIQLNAMDSRLQSALIEISGALDETSERAHGTIVTAGSESSRCSMVA</sequence>
<feature type="transmembrane region" description="Helical" evidence="2">
    <location>
        <begin position="87"/>
        <end position="110"/>
    </location>
</feature>
<keyword evidence="2" id="KW-1133">Transmembrane helix</keyword>
<protein>
    <recommendedName>
        <fullName evidence="5">Apolipoprotein A1/A4/E domain-containing protein</fullName>
    </recommendedName>
</protein>
<feature type="compositionally biased region" description="Basic and acidic residues" evidence="1">
    <location>
        <begin position="37"/>
        <end position="50"/>
    </location>
</feature>
<organism evidence="3 4">
    <name type="scientific">Devosia algicola</name>
    <dbReference type="NCBI Taxonomy" id="3026418"/>
    <lineage>
        <taxon>Bacteria</taxon>
        <taxon>Pseudomonadati</taxon>
        <taxon>Pseudomonadota</taxon>
        <taxon>Alphaproteobacteria</taxon>
        <taxon>Hyphomicrobiales</taxon>
        <taxon>Devosiaceae</taxon>
        <taxon>Devosia</taxon>
    </lineage>
</organism>
<evidence type="ECO:0008006" key="5">
    <source>
        <dbReference type="Google" id="ProtNLM"/>
    </source>
</evidence>
<keyword evidence="2" id="KW-0812">Transmembrane</keyword>
<name>A0ABY7YR33_9HYPH</name>
<proteinExistence type="predicted"/>
<feature type="transmembrane region" description="Helical" evidence="2">
    <location>
        <begin position="122"/>
        <end position="143"/>
    </location>
</feature>
<reference evidence="3 4" key="1">
    <citation type="submission" date="2023-02" db="EMBL/GenBank/DDBJ databases">
        <title>Devosia algicola sp. nov., isolated from the phycosphere of marine algae.</title>
        <authorList>
            <person name="Kim J.M."/>
            <person name="Lee J.K."/>
            <person name="Choi B.J."/>
            <person name="Bayburt H."/>
            <person name="Jeon C.O."/>
        </authorList>
    </citation>
    <scope>NUCLEOTIDE SEQUENCE [LARGE SCALE GENOMIC DNA]</scope>
    <source>
        <strain evidence="3 4">G20-9</strain>
    </source>
</reference>
<dbReference type="Proteomes" id="UP001220530">
    <property type="component" value="Chromosome"/>
</dbReference>
<dbReference type="EMBL" id="CP118246">
    <property type="protein sequence ID" value="WDR03786.1"/>
    <property type="molecule type" value="Genomic_DNA"/>
</dbReference>
<evidence type="ECO:0000256" key="1">
    <source>
        <dbReference type="SAM" id="MobiDB-lite"/>
    </source>
</evidence>
<dbReference type="RefSeq" id="WP_282220174.1">
    <property type="nucleotide sequence ID" value="NZ_CP118246.1"/>
</dbReference>
<keyword evidence="2" id="KW-0472">Membrane</keyword>